<dbReference type="Proteomes" id="UP001253595">
    <property type="component" value="Unassembled WGS sequence"/>
</dbReference>
<reference evidence="1 2" key="1">
    <citation type="submission" date="2023-07" db="EMBL/GenBank/DDBJ databases">
        <title>Sorghum-associated microbial communities from plants grown in Nebraska, USA.</title>
        <authorList>
            <person name="Schachtman D."/>
        </authorList>
    </citation>
    <scope>NUCLEOTIDE SEQUENCE [LARGE SCALE GENOMIC DNA]</scope>
    <source>
        <strain evidence="1 2">BE190</strain>
    </source>
</reference>
<comment type="caution">
    <text evidence="1">The sequence shown here is derived from an EMBL/GenBank/DDBJ whole genome shotgun (WGS) entry which is preliminary data.</text>
</comment>
<evidence type="ECO:0000313" key="2">
    <source>
        <dbReference type="Proteomes" id="UP001253595"/>
    </source>
</evidence>
<protein>
    <recommendedName>
        <fullName evidence="3">Secreted protein</fullName>
    </recommendedName>
</protein>
<evidence type="ECO:0000313" key="1">
    <source>
        <dbReference type="EMBL" id="MDR7090286.1"/>
    </source>
</evidence>
<sequence>MKWFWMVRLVVCCWRFCWGRWGEGSFALFFDQWHNQGELLRAAQAEFTNHNGLKVSNVPKAVFGAVMNGWVDVYLNRVR</sequence>
<keyword evidence="2" id="KW-1185">Reference proteome</keyword>
<accession>A0ABU1UYM3</accession>
<dbReference type="EMBL" id="JAVDVX010000003">
    <property type="protein sequence ID" value="MDR7090286.1"/>
    <property type="molecule type" value="Genomic_DNA"/>
</dbReference>
<name>A0ABU1UYM3_9GAMM</name>
<proteinExistence type="predicted"/>
<gene>
    <name evidence="1" type="ORF">J2X05_002308</name>
</gene>
<organism evidence="1 2">
    <name type="scientific">Cellvibrio fibrivorans</name>
    <dbReference type="NCBI Taxonomy" id="126350"/>
    <lineage>
        <taxon>Bacteria</taxon>
        <taxon>Pseudomonadati</taxon>
        <taxon>Pseudomonadota</taxon>
        <taxon>Gammaproteobacteria</taxon>
        <taxon>Cellvibrionales</taxon>
        <taxon>Cellvibrionaceae</taxon>
        <taxon>Cellvibrio</taxon>
    </lineage>
</organism>
<evidence type="ECO:0008006" key="3">
    <source>
        <dbReference type="Google" id="ProtNLM"/>
    </source>
</evidence>